<keyword evidence="3" id="KW-1185">Reference proteome</keyword>
<feature type="transmembrane region" description="Helical" evidence="1">
    <location>
        <begin position="119"/>
        <end position="137"/>
    </location>
</feature>
<protein>
    <submittedName>
        <fullName evidence="2">Uncharacterized protein</fullName>
    </submittedName>
</protein>
<feature type="transmembrane region" description="Helical" evidence="1">
    <location>
        <begin position="172"/>
        <end position="190"/>
    </location>
</feature>
<sequence length="454" mass="51688">MLVVWAIFHDEPQCIDAQRFIRNAFNNWNNRTLYPSRIDLYQDYITAVGYTNYIQLVHLCLGKIGWIQFINMAMNVAIACEMYYVAKSFFGSMTASVAMILFCLTTTNIFPPIQLVTEIPYLFLALSGFTVCVYVAKRRPGRKMHPVKSFALLALSGVIFAVAHTVRAVELAFVVPALALLVWSAFLGDDTTAARKLSVKKATARVASVLLPYVIVLMGIGFFYKTQTGVYLNGPMTGWHNFVKVADSVDPVSTGDSPVYEPGGYAYIPSWDKYTFAERDSMYKEMSLRWLRNHPSQFLWAYVRRCVKLWGADFYYLPGLTSNVYFQYAIHQPGAEKTLLKMRLKEICYSAVWYFIFLLFIFGTVKMAKSILKNKPNALVRGSGSLFQQWNFVGGTILLFVMFLGTVGTCLFPIEIRFHYPYNWALTILGAQTLVGILTRKRIIRDNGRIEIRC</sequence>
<feature type="transmembrane region" description="Helical" evidence="1">
    <location>
        <begin position="202"/>
        <end position="224"/>
    </location>
</feature>
<evidence type="ECO:0000313" key="3">
    <source>
        <dbReference type="Proteomes" id="UP000825483"/>
    </source>
</evidence>
<gene>
    <name evidence="2" type="ORF">PRLR5076_20440</name>
</gene>
<name>A0A9R1CYQ0_9BACT</name>
<dbReference type="AlphaFoldDB" id="A0A9R1CYQ0"/>
<keyword evidence="1" id="KW-1133">Transmembrane helix</keyword>
<evidence type="ECO:0000313" key="2">
    <source>
        <dbReference type="EMBL" id="GJG59193.1"/>
    </source>
</evidence>
<organism evidence="2 3">
    <name type="scientific">Prevotella lacticifex</name>
    <dbReference type="NCBI Taxonomy" id="2854755"/>
    <lineage>
        <taxon>Bacteria</taxon>
        <taxon>Pseudomonadati</taxon>
        <taxon>Bacteroidota</taxon>
        <taxon>Bacteroidia</taxon>
        <taxon>Bacteroidales</taxon>
        <taxon>Prevotellaceae</taxon>
        <taxon>Prevotella</taxon>
    </lineage>
</organism>
<comment type="caution">
    <text evidence="2">The sequence shown here is derived from an EMBL/GenBank/DDBJ whole genome shotgun (WGS) entry which is preliminary data.</text>
</comment>
<reference evidence="2" key="1">
    <citation type="journal article" date="2022" name="Int. J. Syst. Evol. Microbiol.">
        <title>Prevotella lacticifex sp. nov., isolated from the rumen of cows.</title>
        <authorList>
            <person name="Shinkai T."/>
            <person name="Ikeyama N."/>
            <person name="Kumagai M."/>
            <person name="Ohmori H."/>
            <person name="Sakamoto M."/>
            <person name="Ohkuma M."/>
            <person name="Mitsumori M."/>
        </authorList>
    </citation>
    <scope>NUCLEOTIDE SEQUENCE</scope>
    <source>
        <strain evidence="2">R5076</strain>
    </source>
</reference>
<feature type="transmembrane region" description="Helical" evidence="1">
    <location>
        <begin position="420"/>
        <end position="439"/>
    </location>
</feature>
<dbReference type="Proteomes" id="UP000825483">
    <property type="component" value="Unassembled WGS sequence"/>
</dbReference>
<keyword evidence="1" id="KW-0472">Membrane</keyword>
<keyword evidence="1" id="KW-0812">Transmembrane</keyword>
<evidence type="ECO:0000256" key="1">
    <source>
        <dbReference type="SAM" id="Phobius"/>
    </source>
</evidence>
<dbReference type="EMBL" id="BPUB01000002">
    <property type="protein sequence ID" value="GJG59193.1"/>
    <property type="molecule type" value="Genomic_DNA"/>
</dbReference>
<proteinExistence type="predicted"/>
<feature type="transmembrane region" description="Helical" evidence="1">
    <location>
        <begin position="351"/>
        <end position="369"/>
    </location>
</feature>
<feature type="transmembrane region" description="Helical" evidence="1">
    <location>
        <begin position="149"/>
        <end position="166"/>
    </location>
</feature>
<accession>A0A9R1CYQ0</accession>
<feature type="transmembrane region" description="Helical" evidence="1">
    <location>
        <begin position="390"/>
        <end position="414"/>
    </location>
</feature>
<feature type="transmembrane region" description="Helical" evidence="1">
    <location>
        <begin position="93"/>
        <end position="113"/>
    </location>
</feature>